<sequence>MARYIGPKCKLSRREGTDLQLKSGVKPFDVKTKKSEKPPGQHGQSRAKQSDYSLQLREKQKVRRIYGVLERQFSNYYKEAARSKGATGENLLQLLESRLDNVVYRMGFGSTRAEARQLVSHRSVTLKRAGKEDAIRVNIASIQVQPGDVIAIHEGAKSQLRIKSAIELGTQRGIPSWIDVDHSKMEGTFKAKPDRSDLPAEINESLIVELYSK</sequence>
<feature type="domain" description="RNA-binding S4" evidence="10">
    <location>
        <begin position="97"/>
        <end position="167"/>
    </location>
</feature>
<accession>A0A345P7F6</accession>
<feature type="compositionally biased region" description="Basic and acidic residues" evidence="9">
    <location>
        <begin position="28"/>
        <end position="39"/>
    </location>
</feature>
<dbReference type="NCBIfam" id="TIGR01017">
    <property type="entry name" value="rpsD_bact"/>
    <property type="match status" value="1"/>
</dbReference>
<evidence type="ECO:0000256" key="2">
    <source>
        <dbReference type="ARBA" id="ARBA00022730"/>
    </source>
</evidence>
<evidence type="ECO:0000256" key="3">
    <source>
        <dbReference type="ARBA" id="ARBA00022884"/>
    </source>
</evidence>
<dbReference type="FunFam" id="3.10.290.10:FF:000001">
    <property type="entry name" value="30S ribosomal protein S4"/>
    <property type="match status" value="1"/>
</dbReference>
<dbReference type="InterPro" id="IPR036986">
    <property type="entry name" value="S4_RNA-bd_sf"/>
</dbReference>
<gene>
    <name evidence="7" type="primary">rpsD</name>
    <name evidence="12" type="ORF">HYN46_10415</name>
</gene>
<dbReference type="SMART" id="SM01390">
    <property type="entry name" value="Ribosomal_S4"/>
    <property type="match status" value="1"/>
</dbReference>
<comment type="function">
    <text evidence="7">One of the primary rRNA binding proteins, it binds directly to 16S rRNA where it nucleates assembly of the body of the 30S subunit.</text>
</comment>
<dbReference type="Pfam" id="PF00163">
    <property type="entry name" value="Ribosomal_S4"/>
    <property type="match status" value="1"/>
</dbReference>
<dbReference type="InterPro" id="IPR022801">
    <property type="entry name" value="Ribosomal_uS4"/>
</dbReference>
<name>A0A345P7F6_9GAMM</name>
<feature type="domain" description="Small ribosomal subunit protein uS4 N-terminal" evidence="11">
    <location>
        <begin position="3"/>
        <end position="96"/>
    </location>
</feature>
<protein>
    <recommendedName>
        <fullName evidence="6 7">Small ribosomal subunit protein uS4</fullName>
    </recommendedName>
</protein>
<dbReference type="KEGG" id="mbah:HYN46_10415"/>
<keyword evidence="3 7" id="KW-0694">RNA-binding</keyword>
<comment type="similarity">
    <text evidence="1 7 8">Belongs to the universal ribosomal protein uS4 family.</text>
</comment>
<evidence type="ECO:0000259" key="10">
    <source>
        <dbReference type="SMART" id="SM00363"/>
    </source>
</evidence>
<proteinExistence type="inferred from homology"/>
<dbReference type="AlphaFoldDB" id="A0A345P7F6"/>
<dbReference type="PROSITE" id="PS50889">
    <property type="entry name" value="S4"/>
    <property type="match status" value="1"/>
</dbReference>
<reference evidence="12 13" key="1">
    <citation type="submission" date="2018-07" db="EMBL/GenBank/DDBJ databases">
        <title>Genome sequencing of Moraxellaceae gen. HYN0046.</title>
        <authorList>
            <person name="Kim M."/>
            <person name="Yi H."/>
        </authorList>
    </citation>
    <scope>NUCLEOTIDE SEQUENCE [LARGE SCALE GENOMIC DNA]</scope>
    <source>
        <strain evidence="12 13">HYN0046</strain>
    </source>
</reference>
<evidence type="ECO:0000313" key="13">
    <source>
        <dbReference type="Proteomes" id="UP000253940"/>
    </source>
</evidence>
<dbReference type="HAMAP" id="MF_01306_B">
    <property type="entry name" value="Ribosomal_uS4_B"/>
    <property type="match status" value="1"/>
</dbReference>
<dbReference type="GO" id="GO:0006412">
    <property type="term" value="P:translation"/>
    <property type="evidence" value="ECO:0007669"/>
    <property type="project" value="UniProtKB-UniRule"/>
</dbReference>
<dbReference type="PANTHER" id="PTHR11831:SF4">
    <property type="entry name" value="SMALL RIBOSOMAL SUBUNIT PROTEIN US4M"/>
    <property type="match status" value="1"/>
</dbReference>
<dbReference type="NCBIfam" id="NF003717">
    <property type="entry name" value="PRK05327.1"/>
    <property type="match status" value="1"/>
</dbReference>
<dbReference type="InterPro" id="IPR018079">
    <property type="entry name" value="Ribosomal_uS4_CS"/>
</dbReference>
<organism evidence="12 13">
    <name type="scientific">Aquirhabdus parva</name>
    <dbReference type="NCBI Taxonomy" id="2283318"/>
    <lineage>
        <taxon>Bacteria</taxon>
        <taxon>Pseudomonadati</taxon>
        <taxon>Pseudomonadota</taxon>
        <taxon>Gammaproteobacteria</taxon>
        <taxon>Moraxellales</taxon>
        <taxon>Moraxellaceae</taxon>
        <taxon>Aquirhabdus</taxon>
    </lineage>
</organism>
<evidence type="ECO:0000259" key="11">
    <source>
        <dbReference type="SMART" id="SM01390"/>
    </source>
</evidence>
<keyword evidence="4 7" id="KW-0689">Ribosomal protein</keyword>
<evidence type="ECO:0000256" key="7">
    <source>
        <dbReference type="HAMAP-Rule" id="MF_01306"/>
    </source>
</evidence>
<dbReference type="FunFam" id="1.10.1050.10:FF:000001">
    <property type="entry name" value="30S ribosomal protein S4"/>
    <property type="match status" value="1"/>
</dbReference>
<dbReference type="PANTHER" id="PTHR11831">
    <property type="entry name" value="30S 40S RIBOSOMAL PROTEIN"/>
    <property type="match status" value="1"/>
</dbReference>
<dbReference type="InterPro" id="IPR002942">
    <property type="entry name" value="S4_RNA-bd"/>
</dbReference>
<dbReference type="Proteomes" id="UP000253940">
    <property type="component" value="Chromosome"/>
</dbReference>
<dbReference type="PROSITE" id="PS00632">
    <property type="entry name" value="RIBOSOMAL_S4"/>
    <property type="match status" value="1"/>
</dbReference>
<dbReference type="Pfam" id="PF01479">
    <property type="entry name" value="S4"/>
    <property type="match status" value="1"/>
</dbReference>
<evidence type="ECO:0000313" key="12">
    <source>
        <dbReference type="EMBL" id="AXI03215.1"/>
    </source>
</evidence>
<comment type="subunit">
    <text evidence="7">Part of the 30S ribosomal subunit. Contacts protein S5. The interaction surface between S4 and S5 is involved in control of translational fidelity.</text>
</comment>
<evidence type="ECO:0000256" key="1">
    <source>
        <dbReference type="ARBA" id="ARBA00007465"/>
    </source>
</evidence>
<dbReference type="InterPro" id="IPR005709">
    <property type="entry name" value="Ribosomal_uS4_bac-type"/>
</dbReference>
<dbReference type="Gene3D" id="3.10.290.10">
    <property type="entry name" value="RNA-binding S4 domain"/>
    <property type="match status" value="1"/>
</dbReference>
<dbReference type="GO" id="GO:0003735">
    <property type="term" value="F:structural constituent of ribosome"/>
    <property type="evidence" value="ECO:0007669"/>
    <property type="project" value="InterPro"/>
</dbReference>
<dbReference type="GO" id="GO:0015935">
    <property type="term" value="C:small ribosomal subunit"/>
    <property type="evidence" value="ECO:0007669"/>
    <property type="project" value="InterPro"/>
</dbReference>
<keyword evidence="13" id="KW-1185">Reference proteome</keyword>
<evidence type="ECO:0000256" key="9">
    <source>
        <dbReference type="SAM" id="MobiDB-lite"/>
    </source>
</evidence>
<feature type="region of interest" description="Disordered" evidence="9">
    <location>
        <begin position="15"/>
        <end position="54"/>
    </location>
</feature>
<keyword evidence="2 7" id="KW-0699">rRNA-binding</keyword>
<dbReference type="GO" id="GO:0019843">
    <property type="term" value="F:rRNA binding"/>
    <property type="evidence" value="ECO:0007669"/>
    <property type="project" value="UniProtKB-UniRule"/>
</dbReference>
<dbReference type="EMBL" id="CP031222">
    <property type="protein sequence ID" value="AXI03215.1"/>
    <property type="molecule type" value="Genomic_DNA"/>
</dbReference>
<evidence type="ECO:0000256" key="5">
    <source>
        <dbReference type="ARBA" id="ARBA00023274"/>
    </source>
</evidence>
<dbReference type="InterPro" id="IPR001912">
    <property type="entry name" value="Ribosomal_uS4_N"/>
</dbReference>
<evidence type="ECO:0000256" key="8">
    <source>
        <dbReference type="RuleBase" id="RU003699"/>
    </source>
</evidence>
<dbReference type="RefSeq" id="WP_114899324.1">
    <property type="nucleotide sequence ID" value="NZ_CP031222.1"/>
</dbReference>
<comment type="function">
    <text evidence="7">With S5 and S12 plays an important role in translational accuracy.</text>
</comment>
<dbReference type="OrthoDB" id="9803672at2"/>
<dbReference type="SUPFAM" id="SSF55174">
    <property type="entry name" value="Alpha-L RNA-binding motif"/>
    <property type="match status" value="1"/>
</dbReference>
<evidence type="ECO:0000256" key="4">
    <source>
        <dbReference type="ARBA" id="ARBA00022980"/>
    </source>
</evidence>
<dbReference type="CDD" id="cd00165">
    <property type="entry name" value="S4"/>
    <property type="match status" value="1"/>
</dbReference>
<dbReference type="GO" id="GO:0042274">
    <property type="term" value="P:ribosomal small subunit biogenesis"/>
    <property type="evidence" value="ECO:0007669"/>
    <property type="project" value="TreeGrafter"/>
</dbReference>
<dbReference type="Gene3D" id="1.10.1050.10">
    <property type="entry name" value="Ribosomal Protein S4 Delta 41, Chain A, domain 1"/>
    <property type="match status" value="1"/>
</dbReference>
<feature type="compositionally biased region" description="Polar residues" evidence="9">
    <location>
        <begin position="42"/>
        <end position="53"/>
    </location>
</feature>
<evidence type="ECO:0000256" key="6">
    <source>
        <dbReference type="ARBA" id="ARBA00035254"/>
    </source>
</evidence>
<dbReference type="SMART" id="SM00363">
    <property type="entry name" value="S4"/>
    <property type="match status" value="1"/>
</dbReference>
<keyword evidence="5 7" id="KW-0687">Ribonucleoprotein</keyword>